<dbReference type="PRINTS" id="PR00420">
    <property type="entry name" value="RNGMNOXGNASE"/>
</dbReference>
<dbReference type="Pfam" id="PF01494">
    <property type="entry name" value="FAD_binding_3"/>
    <property type="match status" value="1"/>
</dbReference>
<protein>
    <submittedName>
        <fullName evidence="8">FAD-binding domain, FAD/NAD(P)-binding domain superfamily</fullName>
    </submittedName>
</protein>
<dbReference type="PANTHER" id="PTHR13789">
    <property type="entry name" value="MONOOXYGENASE"/>
    <property type="match status" value="1"/>
</dbReference>
<sequence length="481" mass="53346">MFAGFIAASAQNHLNIPMGRRSEDGIIFYQLSRISLKYSLHLSYLYIIAVLFLNPLQNLDIIIIGAGLGGLSASVAFARQGHKTTLLEARPTLPKAGGGINIRPGASRIMHTWGLRPDLERIGDHTSTFVLRDMTTGEIATRNIAIDISDEVDYGTTREAVMQLLYKRAQEAGATIQFGASVDKVEEDQRKARVLLKDGRRLEADLILAADGIRSRVRYQILADVQSAIDPIVSNTTLFGVQISAEKARSRSDTKRICMTEYAAVWKGQGGFVVSRLNEKLGICTGLFGIQADNDMRGLWDGQGDIQYVRDFFKGSSEDLQAVLSLSKSCDRWKLAELPDLPRWTSKGGRIALLGDSAHAMEPHAAQGFSMIIEDIGVLEYLISRDPDAAKHIPSIMATWQKIRKPRAERIKAYAKHNGFTFLNSAPLPRSNHAMIKEKSIRHIKPDMYANFDTAQFLRWSLDYDAVGEAKKEVEGVKANL</sequence>
<dbReference type="GO" id="GO:0071949">
    <property type="term" value="F:FAD binding"/>
    <property type="evidence" value="ECO:0007669"/>
    <property type="project" value="InterPro"/>
</dbReference>
<keyword evidence="4" id="KW-0274">FAD</keyword>
<organism evidence="8 9">
    <name type="scientific">Septoria linicola</name>
    <dbReference type="NCBI Taxonomy" id="215465"/>
    <lineage>
        <taxon>Eukaryota</taxon>
        <taxon>Fungi</taxon>
        <taxon>Dikarya</taxon>
        <taxon>Ascomycota</taxon>
        <taxon>Pezizomycotina</taxon>
        <taxon>Dothideomycetes</taxon>
        <taxon>Dothideomycetidae</taxon>
        <taxon>Mycosphaerellales</taxon>
        <taxon>Mycosphaerellaceae</taxon>
        <taxon>Septoria</taxon>
    </lineage>
</organism>
<dbReference type="InterPro" id="IPR036188">
    <property type="entry name" value="FAD/NAD-bd_sf"/>
</dbReference>
<dbReference type="GO" id="GO:0004497">
    <property type="term" value="F:monooxygenase activity"/>
    <property type="evidence" value="ECO:0007669"/>
    <property type="project" value="UniProtKB-KW"/>
</dbReference>
<dbReference type="InterPro" id="IPR002938">
    <property type="entry name" value="FAD-bd"/>
</dbReference>
<evidence type="ECO:0000256" key="6">
    <source>
        <dbReference type="ARBA" id="ARBA00023033"/>
    </source>
</evidence>
<evidence type="ECO:0000259" key="7">
    <source>
        <dbReference type="Pfam" id="PF01494"/>
    </source>
</evidence>
<dbReference type="Gene3D" id="3.50.50.60">
    <property type="entry name" value="FAD/NAD(P)-binding domain"/>
    <property type="match status" value="1"/>
</dbReference>
<evidence type="ECO:0000256" key="1">
    <source>
        <dbReference type="ARBA" id="ARBA00001974"/>
    </source>
</evidence>
<accession>A0A9Q9EHT1</accession>
<comment type="similarity">
    <text evidence="2">Belongs to the paxM FAD-dependent monooxygenase family.</text>
</comment>
<keyword evidence="6" id="KW-0503">Monooxygenase</keyword>
<evidence type="ECO:0000256" key="2">
    <source>
        <dbReference type="ARBA" id="ARBA00007992"/>
    </source>
</evidence>
<reference evidence="8" key="1">
    <citation type="submission" date="2022-06" db="EMBL/GenBank/DDBJ databases">
        <title>Complete genome sequences of two strains of the flax pathogen Septoria linicola.</title>
        <authorList>
            <person name="Lapalu N."/>
            <person name="Simon A."/>
            <person name="Demenou B."/>
            <person name="Paumier D."/>
            <person name="Guillot M.-P."/>
            <person name="Gout L."/>
            <person name="Valade R."/>
        </authorList>
    </citation>
    <scope>NUCLEOTIDE SEQUENCE</scope>
    <source>
        <strain evidence="8">SE15195</strain>
    </source>
</reference>
<comment type="cofactor">
    <cofactor evidence="1">
        <name>FAD</name>
        <dbReference type="ChEBI" id="CHEBI:57692"/>
    </cofactor>
</comment>
<name>A0A9Q9EHT1_9PEZI</name>
<evidence type="ECO:0000256" key="3">
    <source>
        <dbReference type="ARBA" id="ARBA00022630"/>
    </source>
</evidence>
<keyword evidence="3" id="KW-0285">Flavoprotein</keyword>
<dbReference type="AlphaFoldDB" id="A0A9Q9EHT1"/>
<dbReference type="InterPro" id="IPR050493">
    <property type="entry name" value="FAD-dep_Monooxygenase_BioMet"/>
</dbReference>
<dbReference type="PANTHER" id="PTHR13789:SF318">
    <property type="entry name" value="GERANYLGERANYL DIPHOSPHATE REDUCTASE"/>
    <property type="match status" value="1"/>
</dbReference>
<dbReference type="Proteomes" id="UP001056384">
    <property type="component" value="Chromosome 2"/>
</dbReference>
<proteinExistence type="inferred from homology"/>
<evidence type="ECO:0000256" key="4">
    <source>
        <dbReference type="ARBA" id="ARBA00022827"/>
    </source>
</evidence>
<evidence type="ECO:0000256" key="5">
    <source>
        <dbReference type="ARBA" id="ARBA00023002"/>
    </source>
</evidence>
<evidence type="ECO:0000313" key="9">
    <source>
        <dbReference type="Proteomes" id="UP001056384"/>
    </source>
</evidence>
<gene>
    <name evidence="8" type="ORF">Slin15195_G036010</name>
</gene>
<dbReference type="EMBL" id="CP099419">
    <property type="protein sequence ID" value="USW50282.1"/>
    <property type="molecule type" value="Genomic_DNA"/>
</dbReference>
<dbReference type="SUPFAM" id="SSF51905">
    <property type="entry name" value="FAD/NAD(P)-binding domain"/>
    <property type="match status" value="1"/>
</dbReference>
<feature type="domain" description="FAD-binding" evidence="7">
    <location>
        <begin position="59"/>
        <end position="380"/>
    </location>
</feature>
<evidence type="ECO:0000313" key="8">
    <source>
        <dbReference type="EMBL" id="USW50282.1"/>
    </source>
</evidence>
<keyword evidence="5" id="KW-0560">Oxidoreductase</keyword>
<keyword evidence="9" id="KW-1185">Reference proteome</keyword>